<dbReference type="AlphaFoldDB" id="A0A414Q2J3"/>
<name>A0A414Q2J3_FUSMR</name>
<gene>
    <name evidence="1" type="ORF">DW663_01090</name>
</gene>
<sequence length="79" mass="8764">MEQQTISGYHGKNYNYFHVPKTNQEIYELPPLNEISMLLYSSIRLGYAFAAFNALAAQNAVDLNGSKKGIVNIEPISGV</sequence>
<accession>A0A414Q2J3</accession>
<reference evidence="1 2" key="1">
    <citation type="submission" date="2018-08" db="EMBL/GenBank/DDBJ databases">
        <title>A genome reference for cultivated species of the human gut microbiota.</title>
        <authorList>
            <person name="Zou Y."/>
            <person name="Xue W."/>
            <person name="Luo G."/>
        </authorList>
    </citation>
    <scope>NUCLEOTIDE SEQUENCE [LARGE SCALE GENOMIC DNA]</scope>
    <source>
        <strain evidence="1 2">AM25-1</strain>
    </source>
</reference>
<protein>
    <submittedName>
        <fullName evidence="1">Uncharacterized protein</fullName>
    </submittedName>
</protein>
<evidence type="ECO:0000313" key="2">
    <source>
        <dbReference type="Proteomes" id="UP000284676"/>
    </source>
</evidence>
<evidence type="ECO:0000313" key="1">
    <source>
        <dbReference type="EMBL" id="RHF75015.1"/>
    </source>
</evidence>
<comment type="caution">
    <text evidence="1">The sequence shown here is derived from an EMBL/GenBank/DDBJ whole genome shotgun (WGS) entry which is preliminary data.</text>
</comment>
<dbReference type="Proteomes" id="UP000284676">
    <property type="component" value="Unassembled WGS sequence"/>
</dbReference>
<proteinExistence type="predicted"/>
<organism evidence="1 2">
    <name type="scientific">Fusobacterium mortiferum</name>
    <dbReference type="NCBI Taxonomy" id="850"/>
    <lineage>
        <taxon>Bacteria</taxon>
        <taxon>Fusobacteriati</taxon>
        <taxon>Fusobacteriota</taxon>
        <taxon>Fusobacteriia</taxon>
        <taxon>Fusobacteriales</taxon>
        <taxon>Fusobacteriaceae</taxon>
        <taxon>Fusobacterium</taxon>
    </lineage>
</organism>
<dbReference type="EMBL" id="QRHL01000001">
    <property type="protein sequence ID" value="RHF75015.1"/>
    <property type="molecule type" value="Genomic_DNA"/>
</dbReference>